<keyword evidence="2" id="KW-1185">Reference proteome</keyword>
<gene>
    <name evidence="1" type="ORF">LYSIN_01228</name>
</gene>
<protein>
    <submittedName>
        <fullName evidence="1">Uncharacterized protein</fullName>
    </submittedName>
</protein>
<sequence>MIELSENLKTAYMVDDNGFILEVIVVDISEVIPDNVVIDNIENYYHTPRWDGTAWVEGETAEEKAEREAQQMLESLKPSQNEIEDAELEIKMITMLTEMGVIQ</sequence>
<name>A0A2S5D070_LYSSH</name>
<proteinExistence type="predicted"/>
<dbReference type="Proteomes" id="UP000237319">
    <property type="component" value="Unassembled WGS sequence"/>
</dbReference>
<dbReference type="RefSeq" id="WP_103976573.1">
    <property type="nucleotide sequence ID" value="NZ_PGLV01000001.1"/>
</dbReference>
<evidence type="ECO:0000313" key="2">
    <source>
        <dbReference type="Proteomes" id="UP000237319"/>
    </source>
</evidence>
<comment type="caution">
    <text evidence="1">The sequence shown here is derived from an EMBL/GenBank/DDBJ whole genome shotgun (WGS) entry which is preliminary data.</text>
</comment>
<reference evidence="1 2" key="1">
    <citation type="submission" date="2017-11" db="EMBL/GenBank/DDBJ databases">
        <title>Genome sequence of Lysinibacillus sphaericus, a lignin-degrading bacteria isolated from municipal solid waste soil.</title>
        <authorList>
            <person name="Persinoti G.F."/>
            <person name="Paixao D.A."/>
            <person name="Bugg T.D."/>
            <person name="Squina F.M."/>
        </authorList>
    </citation>
    <scope>NUCLEOTIDE SEQUENCE [LARGE SCALE GENOMIC DNA]</scope>
    <source>
        <strain evidence="1 2">A1</strain>
    </source>
</reference>
<accession>A0A2S5D070</accession>
<evidence type="ECO:0000313" key="1">
    <source>
        <dbReference type="EMBL" id="POZ56445.1"/>
    </source>
</evidence>
<dbReference type="EMBL" id="PGLV01000001">
    <property type="protein sequence ID" value="POZ56445.1"/>
    <property type="molecule type" value="Genomic_DNA"/>
</dbReference>
<organism evidence="1 2">
    <name type="scientific">Lysinibacillus sphaericus</name>
    <name type="common">Bacillus sphaericus</name>
    <dbReference type="NCBI Taxonomy" id="1421"/>
    <lineage>
        <taxon>Bacteria</taxon>
        <taxon>Bacillati</taxon>
        <taxon>Bacillota</taxon>
        <taxon>Bacilli</taxon>
        <taxon>Bacillales</taxon>
        <taxon>Bacillaceae</taxon>
        <taxon>Lysinibacillus</taxon>
    </lineage>
</organism>
<dbReference type="AlphaFoldDB" id="A0A2S5D070"/>